<organism evidence="1 2">
    <name type="scientific">Euplotes crassus</name>
    <dbReference type="NCBI Taxonomy" id="5936"/>
    <lineage>
        <taxon>Eukaryota</taxon>
        <taxon>Sar</taxon>
        <taxon>Alveolata</taxon>
        <taxon>Ciliophora</taxon>
        <taxon>Intramacronucleata</taxon>
        <taxon>Spirotrichea</taxon>
        <taxon>Hypotrichia</taxon>
        <taxon>Euplotida</taxon>
        <taxon>Euplotidae</taxon>
        <taxon>Moneuplotes</taxon>
    </lineage>
</organism>
<dbReference type="EMBL" id="CAMPGE010019608">
    <property type="protein sequence ID" value="CAI2377931.1"/>
    <property type="molecule type" value="Genomic_DNA"/>
</dbReference>
<evidence type="ECO:0000313" key="2">
    <source>
        <dbReference type="Proteomes" id="UP001295684"/>
    </source>
</evidence>
<dbReference type="AlphaFoldDB" id="A0AAD2D2M8"/>
<comment type="caution">
    <text evidence="1">The sequence shown here is derived from an EMBL/GenBank/DDBJ whole genome shotgun (WGS) entry which is preliminary data.</text>
</comment>
<reference evidence="1" key="1">
    <citation type="submission" date="2023-07" db="EMBL/GenBank/DDBJ databases">
        <authorList>
            <consortium name="AG Swart"/>
            <person name="Singh M."/>
            <person name="Singh A."/>
            <person name="Seah K."/>
            <person name="Emmerich C."/>
        </authorList>
    </citation>
    <scope>NUCLEOTIDE SEQUENCE</scope>
    <source>
        <strain evidence="1">DP1</strain>
    </source>
</reference>
<gene>
    <name evidence="1" type="ORF">ECRASSUSDP1_LOCUS19322</name>
</gene>
<sequence length="274" mass="32158">MVPTCSDLKWTWKRRKTLIDYELQQQAHQLEKQNLDFLDFICYNRFCIQIRPELICLFLDDEQQKQILKKIVKLGPQLPKFIYFHLQQIKKRGTRIQYKNYCIKMLNQIRGSNLKSIRIGGDSTVLDLANFSFYARSVLRLASMMTILVQIKAFKISHKHFGRILMSCNNTQQLCFRHCQVNVDNLDYLDHVGDTKDTRSLIKHLCLEYNTFIQPEEDSENLDGLVQKMAKSRLNTGLHTVTIRLICRVKNASPRKEYKLGNFNVTVNCFSLVS</sequence>
<evidence type="ECO:0000313" key="1">
    <source>
        <dbReference type="EMBL" id="CAI2377931.1"/>
    </source>
</evidence>
<name>A0AAD2D2M8_EUPCR</name>
<accession>A0AAD2D2M8</accession>
<proteinExistence type="predicted"/>
<protein>
    <submittedName>
        <fullName evidence="1">Uncharacterized protein</fullName>
    </submittedName>
</protein>
<keyword evidence="2" id="KW-1185">Reference proteome</keyword>
<dbReference type="Proteomes" id="UP001295684">
    <property type="component" value="Unassembled WGS sequence"/>
</dbReference>